<protein>
    <recommendedName>
        <fullName evidence="3">non-specific serine/threonine protein kinase</fullName>
        <ecNumber evidence="3">2.7.11.1</ecNumber>
    </recommendedName>
</protein>
<evidence type="ECO:0000256" key="4">
    <source>
        <dbReference type="ARBA" id="ARBA00022527"/>
    </source>
</evidence>
<dbReference type="InterPro" id="IPR036390">
    <property type="entry name" value="WH_DNA-bd_sf"/>
</dbReference>
<proteinExistence type="inferred from homology"/>
<dbReference type="InterPro" id="IPR030484">
    <property type="entry name" value="Rio2"/>
</dbReference>
<dbReference type="GO" id="GO:0004674">
    <property type="term" value="F:protein serine/threonine kinase activity"/>
    <property type="evidence" value="ECO:0007669"/>
    <property type="project" value="UniProtKB-KW"/>
</dbReference>
<evidence type="ECO:0000313" key="15">
    <source>
        <dbReference type="Proteomes" id="UP000321408"/>
    </source>
</evidence>
<dbReference type="GO" id="GO:0106310">
    <property type="term" value="F:protein serine kinase activity"/>
    <property type="evidence" value="ECO:0007669"/>
    <property type="project" value="RHEA"/>
</dbReference>
<comment type="catalytic activity">
    <reaction evidence="12">
        <text>L-seryl-[protein] + ATP = O-phospho-L-seryl-[protein] + ADP + H(+)</text>
        <dbReference type="Rhea" id="RHEA:17989"/>
        <dbReference type="Rhea" id="RHEA-COMP:9863"/>
        <dbReference type="Rhea" id="RHEA-COMP:11604"/>
        <dbReference type="ChEBI" id="CHEBI:15378"/>
        <dbReference type="ChEBI" id="CHEBI:29999"/>
        <dbReference type="ChEBI" id="CHEBI:30616"/>
        <dbReference type="ChEBI" id="CHEBI:83421"/>
        <dbReference type="ChEBI" id="CHEBI:456216"/>
        <dbReference type="EC" id="2.7.11.1"/>
    </reaction>
</comment>
<dbReference type="InterPro" id="IPR036388">
    <property type="entry name" value="WH-like_DNA-bd_sf"/>
</dbReference>
<dbReference type="CDD" id="cd05144">
    <property type="entry name" value="RIO2_C"/>
    <property type="match status" value="1"/>
</dbReference>
<dbReference type="Gene3D" id="1.10.510.10">
    <property type="entry name" value="Transferase(Phosphotransferase) domain 1"/>
    <property type="match status" value="1"/>
</dbReference>
<dbReference type="InterPro" id="IPR018934">
    <property type="entry name" value="RIO_dom"/>
</dbReference>
<dbReference type="EMBL" id="CP042905">
    <property type="protein sequence ID" value="QEE14580.1"/>
    <property type="molecule type" value="Genomic_DNA"/>
</dbReference>
<dbReference type="EC" id="2.7.11.1" evidence="3"/>
<evidence type="ECO:0000256" key="7">
    <source>
        <dbReference type="ARBA" id="ARBA00022741"/>
    </source>
</evidence>
<dbReference type="KEGG" id="psyt:DSAG12_00393"/>
<sequence>MAQIFRAANFVRELEPEDFRVLVGIELGQRRFSHVPIDQISFYCRYPRPETQFRLDKLHKLGLLQRSSQLGYIGYQLIFESYDILALHALGEKEIIKGVGSPIGKGKESDVYFGQSIDGNEIALKFHRIGRTSFRKVRKLRNYVKNRKHISWLYISRLSAESEFAALQRIQPLKLNTPAPFAQNRHVVAMGLIDGQELSTIPQLENPKEVLDEILMQVERFFLEAGMIHCDLCEFNILINPDNEIRIIDWPQWEESTHPNALSYLKRDLENIQIFFTKHYGTTFEIDEVLRTCKLID</sequence>
<dbReference type="FunFam" id="3.30.200.20:FF:000052">
    <property type="entry name" value="Serine/threonine-protein kinase RIO2"/>
    <property type="match status" value="1"/>
</dbReference>
<evidence type="ECO:0000256" key="10">
    <source>
        <dbReference type="ARBA" id="ARBA00022842"/>
    </source>
</evidence>
<keyword evidence="7" id="KW-0547">Nucleotide-binding</keyword>
<comment type="catalytic activity">
    <reaction evidence="11">
        <text>L-threonyl-[protein] + ATP = O-phospho-L-threonyl-[protein] + ADP + H(+)</text>
        <dbReference type="Rhea" id="RHEA:46608"/>
        <dbReference type="Rhea" id="RHEA-COMP:11060"/>
        <dbReference type="Rhea" id="RHEA-COMP:11605"/>
        <dbReference type="ChEBI" id="CHEBI:15378"/>
        <dbReference type="ChEBI" id="CHEBI:30013"/>
        <dbReference type="ChEBI" id="CHEBI:30616"/>
        <dbReference type="ChEBI" id="CHEBI:61977"/>
        <dbReference type="ChEBI" id="CHEBI:456216"/>
        <dbReference type="EC" id="2.7.11.1"/>
    </reaction>
</comment>
<dbReference type="InterPro" id="IPR000687">
    <property type="entry name" value="RIO_kinase"/>
</dbReference>
<gene>
    <name evidence="14" type="ORF">DSAG12_00393</name>
</gene>
<accession>A0A5B9D6W7</accession>
<organism evidence="14 15">
    <name type="scientific">Promethearchaeum syntrophicum</name>
    <dbReference type="NCBI Taxonomy" id="2594042"/>
    <lineage>
        <taxon>Archaea</taxon>
        <taxon>Promethearchaeati</taxon>
        <taxon>Promethearchaeota</taxon>
        <taxon>Promethearchaeia</taxon>
        <taxon>Promethearchaeales</taxon>
        <taxon>Promethearchaeaceae</taxon>
        <taxon>Promethearchaeum</taxon>
    </lineage>
</organism>
<comment type="cofactor">
    <cofactor evidence="1">
        <name>Mg(2+)</name>
        <dbReference type="ChEBI" id="CHEBI:18420"/>
    </cofactor>
</comment>
<dbReference type="GO" id="GO:0030490">
    <property type="term" value="P:maturation of SSU-rRNA"/>
    <property type="evidence" value="ECO:0007669"/>
    <property type="project" value="TreeGrafter"/>
</dbReference>
<reference evidence="14 15" key="2">
    <citation type="journal article" date="2024" name="Int. J. Syst. Evol. Microbiol.">
        <title>Promethearchaeum syntrophicum gen. nov., sp. nov., an anaerobic, obligately syntrophic archaeon, the first isolate of the lineage 'Asgard' archaea, and proposal of the new archaeal phylum Promethearchaeota phyl. nov. and kingdom Promethearchaeati regn. nov.</title>
        <authorList>
            <person name="Imachi H."/>
            <person name="Nobu M.K."/>
            <person name="Kato S."/>
            <person name="Takaki Y."/>
            <person name="Miyazaki M."/>
            <person name="Miyata M."/>
            <person name="Ogawara M."/>
            <person name="Saito Y."/>
            <person name="Sakai S."/>
            <person name="Tahara Y.O."/>
            <person name="Takano Y."/>
            <person name="Tasumi E."/>
            <person name="Uematsu K."/>
            <person name="Yoshimura T."/>
            <person name="Itoh T."/>
            <person name="Ohkuma M."/>
            <person name="Takai K."/>
        </authorList>
    </citation>
    <scope>NUCLEOTIDE SEQUENCE [LARGE SCALE GENOMIC DNA]</scope>
    <source>
        <strain evidence="14 15">MK-D1</strain>
    </source>
</reference>
<dbReference type="GO" id="GO:0046872">
    <property type="term" value="F:metal ion binding"/>
    <property type="evidence" value="ECO:0007669"/>
    <property type="project" value="UniProtKB-KW"/>
</dbReference>
<evidence type="ECO:0000256" key="1">
    <source>
        <dbReference type="ARBA" id="ARBA00001946"/>
    </source>
</evidence>
<dbReference type="PANTHER" id="PTHR45852">
    <property type="entry name" value="SER/THR-PROTEIN KINASE RIO2"/>
    <property type="match status" value="1"/>
</dbReference>
<dbReference type="RefSeq" id="WP_147661529.1">
    <property type="nucleotide sequence ID" value="NZ_CP042905.2"/>
</dbReference>
<dbReference type="Pfam" id="PF09202">
    <property type="entry name" value="Rio2_N"/>
    <property type="match status" value="1"/>
</dbReference>
<evidence type="ECO:0000259" key="13">
    <source>
        <dbReference type="SMART" id="SM00090"/>
    </source>
</evidence>
<dbReference type="Proteomes" id="UP000321408">
    <property type="component" value="Chromosome"/>
</dbReference>
<keyword evidence="8" id="KW-0418">Kinase</keyword>
<dbReference type="Gene3D" id="1.10.10.10">
    <property type="entry name" value="Winged helix-like DNA-binding domain superfamily/Winged helix DNA-binding domain"/>
    <property type="match status" value="1"/>
</dbReference>
<dbReference type="SUPFAM" id="SSF46785">
    <property type="entry name" value="Winged helix' DNA-binding domain"/>
    <property type="match status" value="1"/>
</dbReference>
<dbReference type="GO" id="GO:0030688">
    <property type="term" value="C:preribosome, small subunit precursor"/>
    <property type="evidence" value="ECO:0007669"/>
    <property type="project" value="TreeGrafter"/>
</dbReference>
<keyword evidence="15" id="KW-1185">Reference proteome</keyword>
<dbReference type="GO" id="GO:0005829">
    <property type="term" value="C:cytosol"/>
    <property type="evidence" value="ECO:0007669"/>
    <property type="project" value="TreeGrafter"/>
</dbReference>
<name>A0A5B9D6W7_9ARCH</name>
<keyword evidence="4" id="KW-0723">Serine/threonine-protein kinase</keyword>
<dbReference type="Pfam" id="PF01163">
    <property type="entry name" value="RIO1"/>
    <property type="match status" value="1"/>
</dbReference>
<evidence type="ECO:0000256" key="6">
    <source>
        <dbReference type="ARBA" id="ARBA00022723"/>
    </source>
</evidence>
<keyword evidence="9" id="KW-0067">ATP-binding</keyword>
<keyword evidence="6" id="KW-0479">Metal-binding</keyword>
<dbReference type="InterPro" id="IPR015285">
    <property type="entry name" value="RIO2_wHTH_N"/>
</dbReference>
<evidence type="ECO:0000256" key="11">
    <source>
        <dbReference type="ARBA" id="ARBA00047899"/>
    </source>
</evidence>
<evidence type="ECO:0000256" key="3">
    <source>
        <dbReference type="ARBA" id="ARBA00012513"/>
    </source>
</evidence>
<evidence type="ECO:0000256" key="9">
    <source>
        <dbReference type="ARBA" id="ARBA00022840"/>
    </source>
</evidence>
<dbReference type="GO" id="GO:0005524">
    <property type="term" value="F:ATP binding"/>
    <property type="evidence" value="ECO:0007669"/>
    <property type="project" value="UniProtKB-KW"/>
</dbReference>
<keyword evidence="5" id="KW-0808">Transferase</keyword>
<dbReference type="FunFam" id="1.10.10.10:FF:000647">
    <property type="entry name" value="Serine/threonine protein kinase"/>
    <property type="match status" value="1"/>
</dbReference>
<dbReference type="SUPFAM" id="SSF56112">
    <property type="entry name" value="Protein kinase-like (PK-like)"/>
    <property type="match status" value="1"/>
</dbReference>
<comment type="similarity">
    <text evidence="2">Belongs to the protein kinase superfamily. RIO-type Ser/Thr kinase family.</text>
</comment>
<evidence type="ECO:0000256" key="2">
    <source>
        <dbReference type="ARBA" id="ARBA00009196"/>
    </source>
</evidence>
<evidence type="ECO:0000313" key="14">
    <source>
        <dbReference type="EMBL" id="QEE14580.1"/>
    </source>
</evidence>
<dbReference type="Gene3D" id="3.30.200.20">
    <property type="entry name" value="Phosphorylase Kinase, domain 1"/>
    <property type="match status" value="1"/>
</dbReference>
<dbReference type="AlphaFoldDB" id="A0A5B9D6W7"/>
<feature type="domain" description="RIO kinase" evidence="13">
    <location>
        <begin position="68"/>
        <end position="297"/>
    </location>
</feature>
<evidence type="ECO:0000256" key="12">
    <source>
        <dbReference type="ARBA" id="ARBA00048679"/>
    </source>
</evidence>
<dbReference type="InterPro" id="IPR011009">
    <property type="entry name" value="Kinase-like_dom_sf"/>
</dbReference>
<dbReference type="GeneID" id="41328396"/>
<keyword evidence="10" id="KW-0460">Magnesium</keyword>
<dbReference type="OrthoDB" id="50101at2157"/>
<dbReference type="PANTHER" id="PTHR45852:SF1">
    <property type="entry name" value="SERINE_THREONINE-PROTEIN KINASE RIO2"/>
    <property type="match status" value="1"/>
</dbReference>
<reference evidence="14 15" key="1">
    <citation type="journal article" date="2020" name="Nature">
        <title>Isolation of an archaeon at the prokaryote-eukaryote interface.</title>
        <authorList>
            <person name="Imachi H."/>
            <person name="Nobu M.K."/>
            <person name="Nakahara N."/>
            <person name="Morono Y."/>
            <person name="Ogawara M."/>
            <person name="Takaki Y."/>
            <person name="Takano Y."/>
            <person name="Uematsu K."/>
            <person name="Ikuta T."/>
            <person name="Ito M."/>
            <person name="Matsui Y."/>
            <person name="Miyazaki M."/>
            <person name="Murata K."/>
            <person name="Saito Y."/>
            <person name="Sakai S."/>
            <person name="Song C."/>
            <person name="Tasumi E."/>
            <person name="Yamanaka Y."/>
            <person name="Yamaguchi T."/>
            <person name="Kamagata Y."/>
            <person name="Tamaki H."/>
            <person name="Takai K."/>
        </authorList>
    </citation>
    <scope>NUCLEOTIDE SEQUENCE [LARGE SCALE GENOMIC DNA]</scope>
    <source>
        <strain evidence="14 15">MK-D1</strain>
    </source>
</reference>
<evidence type="ECO:0000256" key="8">
    <source>
        <dbReference type="ARBA" id="ARBA00022777"/>
    </source>
</evidence>
<dbReference type="SMART" id="SM00090">
    <property type="entry name" value="RIO"/>
    <property type="match status" value="1"/>
</dbReference>
<evidence type="ECO:0000256" key="5">
    <source>
        <dbReference type="ARBA" id="ARBA00022679"/>
    </source>
</evidence>